<evidence type="ECO:0000259" key="1">
    <source>
        <dbReference type="Pfam" id="PF10328"/>
    </source>
</evidence>
<accession>A0A2G9UW61</accession>
<proteinExistence type="predicted"/>
<organism evidence="2 3">
    <name type="scientific">Teladorsagia circumcincta</name>
    <name type="common">Brown stomach worm</name>
    <name type="synonym">Ostertagia circumcincta</name>
    <dbReference type="NCBI Taxonomy" id="45464"/>
    <lineage>
        <taxon>Eukaryota</taxon>
        <taxon>Metazoa</taxon>
        <taxon>Ecdysozoa</taxon>
        <taxon>Nematoda</taxon>
        <taxon>Chromadorea</taxon>
        <taxon>Rhabditida</taxon>
        <taxon>Rhabditina</taxon>
        <taxon>Rhabditomorpha</taxon>
        <taxon>Strongyloidea</taxon>
        <taxon>Trichostrongylidae</taxon>
        <taxon>Teladorsagia</taxon>
    </lineage>
</organism>
<dbReference type="Proteomes" id="UP000230423">
    <property type="component" value="Unassembled WGS sequence"/>
</dbReference>
<reference evidence="2 3" key="1">
    <citation type="submission" date="2015-09" db="EMBL/GenBank/DDBJ databases">
        <title>Draft genome of the parasitic nematode Teladorsagia circumcincta isolate WARC Sus (inbred).</title>
        <authorList>
            <person name="Mitreva M."/>
        </authorList>
    </citation>
    <scope>NUCLEOTIDE SEQUENCE [LARGE SCALE GENOMIC DNA]</scope>
    <source>
        <strain evidence="2 3">S</strain>
    </source>
</reference>
<dbReference type="EMBL" id="KZ345272">
    <property type="protein sequence ID" value="PIO74474.1"/>
    <property type="molecule type" value="Genomic_DNA"/>
</dbReference>
<dbReference type="InterPro" id="IPR019430">
    <property type="entry name" value="7TM_GPCR_serpentine_rcpt_Srx"/>
</dbReference>
<name>A0A2G9UW61_TELCI</name>
<protein>
    <recommendedName>
        <fullName evidence="1">7TM GPCR serpentine receptor class x (Srx) domain-containing protein</fullName>
    </recommendedName>
</protein>
<dbReference type="Pfam" id="PF10328">
    <property type="entry name" value="7TM_GPCR_Srx"/>
    <property type="match status" value="1"/>
</dbReference>
<feature type="domain" description="7TM GPCR serpentine receptor class x (Srx)" evidence="1">
    <location>
        <begin position="31"/>
        <end position="126"/>
    </location>
</feature>
<keyword evidence="3" id="KW-1185">Reference proteome</keyword>
<evidence type="ECO:0000313" key="2">
    <source>
        <dbReference type="EMBL" id="PIO74474.1"/>
    </source>
</evidence>
<evidence type="ECO:0000313" key="3">
    <source>
        <dbReference type="Proteomes" id="UP000230423"/>
    </source>
</evidence>
<sequence>WLAEVDTAKVGGAKVDYTEKHVEEVEKKIESVLWMPINDCSISYNHDISMWMWRSEPCAEIVATVDVYYDCTLTAIFTIADIATIVQLKMRGQNFVSVPSSAAEAKEALRRSRKEFMFCIQEYLSSYTVSPWDMNHYNVFLDDHKMSIASSLRYPG</sequence>
<gene>
    <name evidence="2" type="ORF">TELCIR_03515</name>
</gene>
<dbReference type="AlphaFoldDB" id="A0A2G9UW61"/>
<feature type="non-terminal residue" evidence="2">
    <location>
        <position position="1"/>
    </location>
</feature>